<reference evidence="1" key="1">
    <citation type="submission" date="2022-07" db="EMBL/GenBank/DDBJ databases">
        <title>Genome Sequence of Agrocybe chaxingu.</title>
        <authorList>
            <person name="Buettner E."/>
        </authorList>
    </citation>
    <scope>NUCLEOTIDE SEQUENCE</scope>
    <source>
        <strain evidence="1">MP-N11</strain>
    </source>
</reference>
<sequence>MPILKNLTLDFSNQLRQAKVSIFWDRLTTLKLTSKMRSTEYLSILRLCVNLESCSISPKTRDDRDALKGSYEPVHLVKLKKLEIVSYWVPSLVAAQLVCPVLEEAIIQFEACYHEEAELVSFFKKCAATLQVLKVPGSFCRVDKWARPLENLQELTVTGGYDWDDVDSDHGATSFFTPLIVTRSRTLLPRLKIIRAVEQDKWSKHAVNAVLFEVVKSRMQGKRNLAKLQCIVFKMADRVEGKMDEYRRQYQKWETDGLKVDLND</sequence>
<dbReference type="AlphaFoldDB" id="A0A9W8JR09"/>
<keyword evidence="2" id="KW-1185">Reference proteome</keyword>
<dbReference type="OrthoDB" id="3365698at2759"/>
<evidence type="ECO:0000313" key="1">
    <source>
        <dbReference type="EMBL" id="KAJ3496194.1"/>
    </source>
</evidence>
<comment type="caution">
    <text evidence="1">The sequence shown here is derived from an EMBL/GenBank/DDBJ whole genome shotgun (WGS) entry which is preliminary data.</text>
</comment>
<name>A0A9W8JR09_9AGAR</name>
<accession>A0A9W8JR09</accession>
<organism evidence="1 2">
    <name type="scientific">Agrocybe chaxingu</name>
    <dbReference type="NCBI Taxonomy" id="84603"/>
    <lineage>
        <taxon>Eukaryota</taxon>
        <taxon>Fungi</taxon>
        <taxon>Dikarya</taxon>
        <taxon>Basidiomycota</taxon>
        <taxon>Agaricomycotina</taxon>
        <taxon>Agaricomycetes</taxon>
        <taxon>Agaricomycetidae</taxon>
        <taxon>Agaricales</taxon>
        <taxon>Agaricineae</taxon>
        <taxon>Strophariaceae</taxon>
        <taxon>Agrocybe</taxon>
    </lineage>
</organism>
<gene>
    <name evidence="1" type="ORF">NLJ89_g10518</name>
</gene>
<protein>
    <submittedName>
        <fullName evidence="1">Uncharacterized protein</fullName>
    </submittedName>
</protein>
<evidence type="ECO:0000313" key="2">
    <source>
        <dbReference type="Proteomes" id="UP001148786"/>
    </source>
</evidence>
<proteinExistence type="predicted"/>
<dbReference type="Proteomes" id="UP001148786">
    <property type="component" value="Unassembled WGS sequence"/>
</dbReference>
<dbReference type="EMBL" id="JANKHO010001963">
    <property type="protein sequence ID" value="KAJ3496194.1"/>
    <property type="molecule type" value="Genomic_DNA"/>
</dbReference>